<reference evidence="4 5" key="1">
    <citation type="journal article" date="2016" name="Syst. Appl. Microbiol.">
        <title>Pararhizobium polonicum sp. nov. isolated from tumors on stone fruit rootstocks.</title>
        <authorList>
            <person name="Pulawska J."/>
            <person name="Kuzmanovic N."/>
            <person name="Willems A."/>
            <person name="Pothier J.F."/>
        </authorList>
    </citation>
    <scope>NUCLEOTIDE SEQUENCE [LARGE SCALE GENOMIC DNA]</scope>
    <source>
        <strain evidence="4 5">F5.1</strain>
    </source>
</reference>
<dbReference type="OrthoDB" id="6955767at2"/>
<evidence type="ECO:0000256" key="2">
    <source>
        <dbReference type="ARBA" id="ARBA00022729"/>
    </source>
</evidence>
<keyword evidence="5" id="KW-1185">Reference proteome</keyword>
<comment type="subcellular location">
    <subcellularLocation>
        <location evidence="1">Periplasm</location>
    </subcellularLocation>
</comment>
<dbReference type="SMART" id="SM00062">
    <property type="entry name" value="PBPb"/>
    <property type="match status" value="1"/>
</dbReference>
<dbReference type="AlphaFoldDB" id="A0A1C7P7U3"/>
<dbReference type="GO" id="GO:0042597">
    <property type="term" value="C:periplasmic space"/>
    <property type="evidence" value="ECO:0007669"/>
    <property type="project" value="UniProtKB-SubCell"/>
</dbReference>
<dbReference type="Pfam" id="PF00497">
    <property type="entry name" value="SBP_bac_3"/>
    <property type="match status" value="1"/>
</dbReference>
<dbReference type="STRING" id="1612624.ADU59_05715"/>
<proteinExistence type="predicted"/>
<dbReference type="PANTHER" id="PTHR35936:SF17">
    <property type="entry name" value="ARGININE-BINDING EXTRACELLULAR PROTEIN ARTP"/>
    <property type="match status" value="1"/>
</dbReference>
<gene>
    <name evidence="4" type="ORF">ADU59_05715</name>
</gene>
<dbReference type="SUPFAM" id="SSF53850">
    <property type="entry name" value="Periplasmic binding protein-like II"/>
    <property type="match status" value="1"/>
</dbReference>
<comment type="caution">
    <text evidence="4">The sequence shown here is derived from an EMBL/GenBank/DDBJ whole genome shotgun (WGS) entry which is preliminary data.</text>
</comment>
<protein>
    <submittedName>
        <fullName evidence="4">Amino acid ABC transporter substrate-binding protein</fullName>
    </submittedName>
</protein>
<evidence type="ECO:0000256" key="1">
    <source>
        <dbReference type="ARBA" id="ARBA00004418"/>
    </source>
</evidence>
<dbReference type="PATRIC" id="fig|1612624.7.peg.1195"/>
<evidence type="ECO:0000259" key="3">
    <source>
        <dbReference type="SMART" id="SM00062"/>
    </source>
</evidence>
<dbReference type="Gene3D" id="3.40.190.10">
    <property type="entry name" value="Periplasmic binding protein-like II"/>
    <property type="match status" value="2"/>
</dbReference>
<keyword evidence="2" id="KW-0732">Signal</keyword>
<dbReference type="PANTHER" id="PTHR35936">
    <property type="entry name" value="MEMBRANE-BOUND LYTIC MUREIN TRANSGLYCOSYLASE F"/>
    <property type="match status" value="1"/>
</dbReference>
<name>A0A1C7P7U3_9HYPH</name>
<dbReference type="EMBL" id="LGLV01000004">
    <property type="protein sequence ID" value="OBZ97287.1"/>
    <property type="molecule type" value="Genomic_DNA"/>
</dbReference>
<dbReference type="InterPro" id="IPR001638">
    <property type="entry name" value="Solute-binding_3/MltF_N"/>
</dbReference>
<accession>A0A1C7P7U3</accession>
<dbReference type="Proteomes" id="UP000093111">
    <property type="component" value="Unassembled WGS sequence"/>
</dbReference>
<sequence>MSDFDVNAIREEIAPSGTLVCALNHGNVVLVRRGETDENPTGVSVDLARELAQTLSLPIRFRHYDKAGDVSASAGTGAWDICFLAIDPKRAERITYSSPYVQIEGAFVVARARQAKMAADVDLMRLRIGAVKGSAYELFLSRNGGAGDLVRFDSFPEATSALAAGELDGLAGVRQAMQKVANEMSDFEIIPEPFMAIQQAVGLSSERRLASDFVSSFIDRKKADGFVRRSLDASGHADVVIPD</sequence>
<evidence type="ECO:0000313" key="4">
    <source>
        <dbReference type="EMBL" id="OBZ97287.1"/>
    </source>
</evidence>
<evidence type="ECO:0000313" key="5">
    <source>
        <dbReference type="Proteomes" id="UP000093111"/>
    </source>
</evidence>
<organism evidence="4 5">
    <name type="scientific">Pararhizobium polonicum</name>
    <dbReference type="NCBI Taxonomy" id="1612624"/>
    <lineage>
        <taxon>Bacteria</taxon>
        <taxon>Pseudomonadati</taxon>
        <taxon>Pseudomonadota</taxon>
        <taxon>Alphaproteobacteria</taxon>
        <taxon>Hyphomicrobiales</taxon>
        <taxon>Rhizobiaceae</taxon>
        <taxon>Rhizobium/Agrobacterium group</taxon>
        <taxon>Pararhizobium</taxon>
    </lineage>
</organism>
<dbReference type="RefSeq" id="WP_068952644.1">
    <property type="nucleotide sequence ID" value="NZ_LGLV01000004.1"/>
</dbReference>
<feature type="domain" description="Solute-binding protein family 3/N-terminal" evidence="3">
    <location>
        <begin position="18"/>
        <end position="238"/>
    </location>
</feature>